<dbReference type="EMBL" id="DS178272">
    <property type="protein sequence ID" value="EFP79345.1"/>
    <property type="molecule type" value="Genomic_DNA"/>
</dbReference>
<name>E3K530_PUCGT</name>
<dbReference type="Proteomes" id="UP000008783">
    <property type="component" value="Unassembled WGS sequence"/>
</dbReference>
<dbReference type="KEGG" id="pgr:PGTG_05666"/>
<reference evidence="2" key="2">
    <citation type="journal article" date="2011" name="Proc. Natl. Acad. Sci. U.S.A.">
        <title>Obligate biotrophy features unraveled by the genomic analysis of rust fungi.</title>
        <authorList>
            <person name="Duplessis S."/>
            <person name="Cuomo C.A."/>
            <person name="Lin Y.-C."/>
            <person name="Aerts A."/>
            <person name="Tisserant E."/>
            <person name="Veneault-Fourrey C."/>
            <person name="Joly D.L."/>
            <person name="Hacquard S."/>
            <person name="Amselem J."/>
            <person name="Cantarel B.L."/>
            <person name="Chiu R."/>
            <person name="Coutinho P.M."/>
            <person name="Feau N."/>
            <person name="Field M."/>
            <person name="Frey P."/>
            <person name="Gelhaye E."/>
            <person name="Goldberg J."/>
            <person name="Grabherr M.G."/>
            <person name="Kodira C.D."/>
            <person name="Kohler A."/>
            <person name="Kuees U."/>
            <person name="Lindquist E.A."/>
            <person name="Lucas S.M."/>
            <person name="Mago R."/>
            <person name="Mauceli E."/>
            <person name="Morin E."/>
            <person name="Murat C."/>
            <person name="Pangilinan J.L."/>
            <person name="Park R."/>
            <person name="Pearson M."/>
            <person name="Quesneville H."/>
            <person name="Rouhier N."/>
            <person name="Sakthikumar S."/>
            <person name="Salamov A.A."/>
            <person name="Schmutz J."/>
            <person name="Selles B."/>
            <person name="Shapiro H."/>
            <person name="Tanguay P."/>
            <person name="Tuskan G.A."/>
            <person name="Henrissat B."/>
            <person name="Van de Peer Y."/>
            <person name="Rouze P."/>
            <person name="Ellis J.G."/>
            <person name="Dodds P.N."/>
            <person name="Schein J.E."/>
            <person name="Zhong S."/>
            <person name="Hamelin R.C."/>
            <person name="Grigoriev I.V."/>
            <person name="Szabo L.J."/>
            <person name="Martin F."/>
        </authorList>
    </citation>
    <scope>NUCLEOTIDE SEQUENCE [LARGE SCALE GENOMIC DNA]</scope>
    <source>
        <strain evidence="2">CRL 75-36-700-3 / race SCCL</strain>
    </source>
</reference>
<evidence type="ECO:0000313" key="2">
    <source>
        <dbReference type="Proteomes" id="UP000008783"/>
    </source>
</evidence>
<keyword evidence="2" id="KW-1185">Reference proteome</keyword>
<dbReference type="InParanoid" id="E3K530"/>
<reference key="1">
    <citation type="submission" date="2007-01" db="EMBL/GenBank/DDBJ databases">
        <title>The Genome Sequence of Puccinia graminis f. sp. tritici Strain CRL 75-36-700-3.</title>
        <authorList>
            <consortium name="The Broad Institute Genome Sequencing Platform"/>
            <person name="Birren B."/>
            <person name="Lander E."/>
            <person name="Galagan J."/>
            <person name="Nusbaum C."/>
            <person name="Devon K."/>
            <person name="Cuomo C."/>
            <person name="Jaffe D."/>
            <person name="Butler J."/>
            <person name="Alvarez P."/>
            <person name="Gnerre S."/>
            <person name="Grabherr M."/>
            <person name="Mauceli E."/>
            <person name="Brockman W."/>
            <person name="Young S."/>
            <person name="LaButti K."/>
            <person name="Sykes S."/>
            <person name="DeCaprio D."/>
            <person name="Crawford M."/>
            <person name="Koehrsen M."/>
            <person name="Engels R."/>
            <person name="Montgomery P."/>
            <person name="Pearson M."/>
            <person name="Howarth C."/>
            <person name="Larson L."/>
            <person name="White J."/>
            <person name="Zeng Q."/>
            <person name="Kodira C."/>
            <person name="Yandava C."/>
            <person name="Alvarado L."/>
            <person name="O'Leary S."/>
            <person name="Szabo L."/>
            <person name="Dean R."/>
            <person name="Schein J."/>
        </authorList>
    </citation>
    <scope>NUCLEOTIDE SEQUENCE</scope>
    <source>
        <strain>CRL 75-36-700-3</strain>
    </source>
</reference>
<dbReference type="RefSeq" id="XP_003323764.1">
    <property type="nucleotide sequence ID" value="XM_003323716.1"/>
</dbReference>
<accession>E3K530</accession>
<dbReference type="HOGENOM" id="CLU_2185250_0_0_1"/>
<evidence type="ECO:0000313" key="1">
    <source>
        <dbReference type="EMBL" id="EFP79345.1"/>
    </source>
</evidence>
<proteinExistence type="predicted"/>
<gene>
    <name evidence="1" type="ORF">PGTG_05666</name>
</gene>
<dbReference type="AlphaFoldDB" id="E3K530"/>
<dbReference type="GeneID" id="10531169"/>
<protein>
    <submittedName>
        <fullName evidence="1">Uncharacterized protein</fullName>
    </submittedName>
</protein>
<organism evidence="1 2">
    <name type="scientific">Puccinia graminis f. sp. tritici (strain CRL 75-36-700-3 / race SCCL)</name>
    <name type="common">Black stem rust fungus</name>
    <dbReference type="NCBI Taxonomy" id="418459"/>
    <lineage>
        <taxon>Eukaryota</taxon>
        <taxon>Fungi</taxon>
        <taxon>Dikarya</taxon>
        <taxon>Basidiomycota</taxon>
        <taxon>Pucciniomycotina</taxon>
        <taxon>Pucciniomycetes</taxon>
        <taxon>Pucciniales</taxon>
        <taxon>Pucciniaceae</taxon>
        <taxon>Puccinia</taxon>
    </lineage>
</organism>
<dbReference type="VEuPathDB" id="FungiDB:PGTG_05666"/>
<sequence>MSCVRVPRKGMGVGDIIDTGGRRPAGTLRQAIESTAWRDLVKLAPFDGCVQEYWDVNESCQSNSTGFNCADLTKKHVLFPDSLRMKLVEACRNPTSAAWRAMGHTFAST</sequence>